<dbReference type="STRING" id="6573.A0A1C9U303"/>
<proteinExistence type="evidence at transcript level"/>
<evidence type="ECO:0000256" key="2">
    <source>
        <dbReference type="ARBA" id="ARBA00022741"/>
    </source>
</evidence>
<dbReference type="EMBL" id="KX085112">
    <property type="protein sequence ID" value="AOR17369.1"/>
    <property type="molecule type" value="mRNA"/>
</dbReference>
<evidence type="ECO:0000313" key="6">
    <source>
        <dbReference type="Proteomes" id="UP000242188"/>
    </source>
</evidence>
<dbReference type="Gene3D" id="3.90.640.10">
    <property type="entry name" value="Actin, Chain A, domain 4"/>
    <property type="match status" value="1"/>
</dbReference>
<comment type="similarity">
    <text evidence="1">Belongs to the heat shock protein 70 family.</text>
</comment>
<dbReference type="CDD" id="cd10229">
    <property type="entry name" value="ASKHA_NBD_HSP70_HSPA12"/>
    <property type="match status" value="1"/>
</dbReference>
<keyword evidence="2" id="KW-0547">Nucleotide-binding</keyword>
<gene>
    <name evidence="5" type="ORF">KP79_PYT19155</name>
</gene>
<dbReference type="SUPFAM" id="SSF53067">
    <property type="entry name" value="Actin-like ATPase domain"/>
    <property type="match status" value="2"/>
</dbReference>
<keyword evidence="4" id="KW-0346">Stress response</keyword>
<reference evidence="4" key="1">
    <citation type="journal article" date="2016" name="Fish Shellfish Immunol.">
        <title>Hsp70 gene expansions in the scallop (Patinopecten yessoensis) genome and their expression regulation after exposure to the toxic dinoflagellate Alexandrium catenella.</title>
        <authorList>
            <person name="Cheng J."/>
            <person name="Xun X."/>
            <person name="Kong Y."/>
            <person name="Wang S."/>
            <person name="Yang Z."/>
            <person name="Li Y."/>
            <person name="Kong D."/>
            <person name="Wang S."/>
            <person name="Zhang L."/>
            <person name="Hu X."/>
            <person name="Bao Z."/>
        </authorList>
    </citation>
    <scope>NUCLEOTIDE SEQUENCE</scope>
    <source>
        <strain evidence="4">PYE.10891.1.HSPA12</strain>
    </source>
</reference>
<dbReference type="Proteomes" id="UP000242188">
    <property type="component" value="Unassembled WGS sequence"/>
</dbReference>
<evidence type="ECO:0000256" key="3">
    <source>
        <dbReference type="ARBA" id="ARBA00022840"/>
    </source>
</evidence>
<dbReference type="InterPro" id="IPR043129">
    <property type="entry name" value="ATPase_NBD"/>
</dbReference>
<evidence type="ECO:0000256" key="1">
    <source>
        <dbReference type="ARBA" id="ARBA00007381"/>
    </source>
</evidence>
<dbReference type="GO" id="GO:0005524">
    <property type="term" value="F:ATP binding"/>
    <property type="evidence" value="ECO:0007669"/>
    <property type="project" value="UniProtKB-KW"/>
</dbReference>
<dbReference type="AlphaFoldDB" id="A0A1C9U303"/>
<protein>
    <submittedName>
        <fullName evidence="4 5">Heat shock 70 kDa protein</fullName>
    </submittedName>
</protein>
<keyword evidence="3" id="KW-0067">ATP-binding</keyword>
<evidence type="ECO:0000313" key="4">
    <source>
        <dbReference type="EMBL" id="AOR17369.1"/>
    </source>
</evidence>
<dbReference type="PANTHER" id="PTHR14187">
    <property type="entry name" value="ALPHA KINASE/ELONGATION FACTOR 2 KINASE"/>
    <property type="match status" value="1"/>
</dbReference>
<accession>A0A1C9U303</accession>
<name>A0A1C9U303_MIZYE</name>
<organism evidence="4">
    <name type="scientific">Mizuhopecten yessoensis</name>
    <name type="common">Japanese scallop</name>
    <name type="synonym">Patinopecten yessoensis</name>
    <dbReference type="NCBI Taxonomy" id="6573"/>
    <lineage>
        <taxon>Eukaryota</taxon>
        <taxon>Metazoa</taxon>
        <taxon>Spiralia</taxon>
        <taxon>Lophotrochozoa</taxon>
        <taxon>Mollusca</taxon>
        <taxon>Bivalvia</taxon>
        <taxon>Autobranchia</taxon>
        <taxon>Pteriomorphia</taxon>
        <taxon>Pectinida</taxon>
        <taxon>Pectinoidea</taxon>
        <taxon>Pectinidae</taxon>
        <taxon>Mizuhopecten</taxon>
    </lineage>
</organism>
<dbReference type="InterPro" id="IPR013126">
    <property type="entry name" value="Hsp_70_fam"/>
</dbReference>
<keyword evidence="6" id="KW-1185">Reference proteome</keyword>
<dbReference type="Gene3D" id="3.30.420.40">
    <property type="match status" value="2"/>
</dbReference>
<dbReference type="EMBL" id="NEDP02005446">
    <property type="protein sequence ID" value="OWF40769.1"/>
    <property type="molecule type" value="Genomic_DNA"/>
</dbReference>
<sequence length="581" mass="64584">MASIDKHLLVAAIDFGTTYSGYAFSFLHEYERDPLKVSANNWTAGSGGLISLKTSTCVLFKPNGDFHSFGFEAEDKYSDLSLDREQDGWYYFRRFKMKLYENKCLNRSFKIEDDQGHTMVAIKVFTAVIKYLKDQMLTSCKNQMTDIKATDILWVLTVPAIWSDASKQFMREAAEAAGIQGNHLLIALEPEAASLYCKYLPFERKGEGGLKTFTAGSKYLVLDAGGGTIDITVHEVQRDGSLKEIHKANGGDWGGTKVDHAFQVLLSGIIGNGAFHTFMEKNKADMVEFFRDFEVKKRTIKPNAPSDEKVTFKVPSTMNDACKVEKSNDIATIVKSKQQFKGNLSVIGDKLRVSGDRAKELFKDPVKHIVAHLKELLEVPSAREVTSILMVGGFSESLVLQDEIKASFPNLRMIVPQDAGLAVLKGAVIFGHEPRAIKSRVCKYTYGVDCTQMFDAEKHDPSHRYTTSDGEVRCNDLFSIHVRIGDCVDIGQPQSVESYTPLTPDQTAMSFSVYVSTETNPDYVTDPDCTKIGHFTIAMPDTTKGLNRSVSVQMTFSNTELEVEAIQGDTGEIFTAAFDFL</sequence>
<dbReference type="PANTHER" id="PTHR14187:SF5">
    <property type="entry name" value="HEAT SHOCK 70 KDA PROTEIN 12A"/>
    <property type="match status" value="1"/>
</dbReference>
<dbReference type="Pfam" id="PF00012">
    <property type="entry name" value="HSP70"/>
    <property type="match status" value="1"/>
</dbReference>
<dbReference type="OrthoDB" id="6064993at2759"/>
<evidence type="ECO:0000313" key="5">
    <source>
        <dbReference type="EMBL" id="OWF40769.1"/>
    </source>
</evidence>
<dbReference type="GO" id="GO:0140662">
    <property type="term" value="F:ATP-dependent protein folding chaperone"/>
    <property type="evidence" value="ECO:0007669"/>
    <property type="project" value="InterPro"/>
</dbReference>
<reference evidence="5 6" key="2">
    <citation type="journal article" date="2017" name="Nat. Ecol. Evol.">
        <title>Scallop genome provides insights into evolution of bilaterian karyotype and development.</title>
        <authorList>
            <person name="Wang S."/>
            <person name="Zhang J."/>
            <person name="Jiao W."/>
            <person name="Li J."/>
            <person name="Xun X."/>
            <person name="Sun Y."/>
            <person name="Guo X."/>
            <person name="Huan P."/>
            <person name="Dong B."/>
            <person name="Zhang L."/>
            <person name="Hu X."/>
            <person name="Sun X."/>
            <person name="Wang J."/>
            <person name="Zhao C."/>
            <person name="Wang Y."/>
            <person name="Wang D."/>
            <person name="Huang X."/>
            <person name="Wang R."/>
            <person name="Lv J."/>
            <person name="Li Y."/>
            <person name="Zhang Z."/>
            <person name="Liu B."/>
            <person name="Lu W."/>
            <person name="Hui Y."/>
            <person name="Liang J."/>
            <person name="Zhou Z."/>
            <person name="Hou R."/>
            <person name="Li X."/>
            <person name="Liu Y."/>
            <person name="Li H."/>
            <person name="Ning X."/>
            <person name="Lin Y."/>
            <person name="Zhao L."/>
            <person name="Xing Q."/>
            <person name="Dou J."/>
            <person name="Li Y."/>
            <person name="Mao J."/>
            <person name="Guo H."/>
            <person name="Dou H."/>
            <person name="Li T."/>
            <person name="Mu C."/>
            <person name="Jiang W."/>
            <person name="Fu Q."/>
            <person name="Fu X."/>
            <person name="Miao Y."/>
            <person name="Liu J."/>
            <person name="Yu Q."/>
            <person name="Li R."/>
            <person name="Liao H."/>
            <person name="Li X."/>
            <person name="Kong Y."/>
            <person name="Jiang Z."/>
            <person name="Chourrout D."/>
            <person name="Li R."/>
            <person name="Bao Z."/>
        </authorList>
    </citation>
    <scope>NUCLEOTIDE SEQUENCE [LARGE SCALE GENOMIC DNA]</scope>
    <source>
        <strain evidence="5 6">PY_sf001</strain>
    </source>
</reference>